<evidence type="ECO:0000313" key="10">
    <source>
        <dbReference type="Proteomes" id="UP000530660"/>
    </source>
</evidence>
<reference evidence="9 10" key="1">
    <citation type="journal article" date="2020" name="J. Phycol.">
        <title>Comparative genome analysis reveals Cyanidiococcus gen. nov., a new extremophilic red algal genus sister to Cyanidioschyzon (Cyanidioschyzonaceae, Rhodophyta).</title>
        <authorList>
            <person name="Liu S.-L."/>
            <person name="Chiang Y.-R."/>
            <person name="Yoon H.S."/>
            <person name="Fu H.-Y."/>
        </authorList>
    </citation>
    <scope>NUCLEOTIDE SEQUENCE [LARGE SCALE GENOMIC DNA]</scope>
    <source>
        <strain evidence="9 10">THAL066</strain>
    </source>
</reference>
<dbReference type="InterPro" id="IPR007707">
    <property type="entry name" value="TACC_C"/>
</dbReference>
<feature type="region of interest" description="Disordered" evidence="7">
    <location>
        <begin position="271"/>
        <end position="321"/>
    </location>
</feature>
<evidence type="ECO:0000256" key="7">
    <source>
        <dbReference type="SAM" id="MobiDB-lite"/>
    </source>
</evidence>
<accession>A0A7J7IPP0</accession>
<gene>
    <name evidence="9" type="ORF">F1559_004688</name>
</gene>
<feature type="coiled-coil region" evidence="6">
    <location>
        <begin position="436"/>
        <end position="606"/>
    </location>
</feature>
<keyword evidence="5" id="KW-0206">Cytoskeleton</keyword>
<dbReference type="GO" id="GO:0005856">
    <property type="term" value="C:cytoskeleton"/>
    <property type="evidence" value="ECO:0007669"/>
    <property type="project" value="UniProtKB-SubCell"/>
</dbReference>
<comment type="similarity">
    <text evidence="2">Belongs to the TACC family.</text>
</comment>
<feature type="compositionally biased region" description="Basic and acidic residues" evidence="7">
    <location>
        <begin position="632"/>
        <end position="643"/>
    </location>
</feature>
<dbReference type="EMBL" id="VWRR01000002">
    <property type="protein sequence ID" value="KAF6004978.1"/>
    <property type="molecule type" value="Genomic_DNA"/>
</dbReference>
<comment type="subcellular location">
    <subcellularLocation>
        <location evidence="1">Cytoplasm</location>
        <location evidence="1">Cytoskeleton</location>
    </subcellularLocation>
</comment>
<keyword evidence="4 6" id="KW-0175">Coiled coil</keyword>
<proteinExistence type="inferred from homology"/>
<evidence type="ECO:0000256" key="2">
    <source>
        <dbReference type="ARBA" id="ARBA00009423"/>
    </source>
</evidence>
<evidence type="ECO:0000256" key="1">
    <source>
        <dbReference type="ARBA" id="ARBA00004245"/>
    </source>
</evidence>
<dbReference type="Proteomes" id="UP000530660">
    <property type="component" value="Unassembled WGS sequence"/>
</dbReference>
<feature type="domain" description="Transforming acidic coiled-coil-containing protein C-terminal" evidence="8">
    <location>
        <begin position="344"/>
        <end position="486"/>
    </location>
</feature>
<protein>
    <recommendedName>
        <fullName evidence="8">Transforming acidic coiled-coil-containing protein C-terminal domain-containing protein</fullName>
    </recommendedName>
</protein>
<keyword evidence="10" id="KW-1185">Reference proteome</keyword>
<keyword evidence="3" id="KW-0963">Cytoplasm</keyword>
<sequence length="671" mass="73506">MDSVQGAHTTRNCSSTATFGEEETQALQVLLQGRTGGHNWSDRRCALDRLCELVKKTPSLLWDNSCPDLQGERAAARLGAALCQHAEELRPSIVASACRLSQEIANALHRFLNAEDSERCSALRSWAATFSAQVQPGLLSAATGHVTSATASAQAALEALETLSARLGSTIGVHKTNNHRRKSPEATLTVQPPISTDVRGTGAGVRAAPSSENVPVAAAAAAAETADLSTNAGSRTDIDVELEKWTAPMAGTGNNVLDYSLSVRKHVSVVAQNRRHSSTEQPHFDSEGRLTGYRTPLQSSDADKENADDETSTVDSTGSASIRQPFRSNELATVMHHQKLESKADTEAALAAKNRELTAILQQYEATLEKLIESDSQSQTCSVRSKLLTLETENNQLKADLLTCTEAFEQLRARYRDLKGRFGAAQSNEQRATATAQMATQRMDEMERYLREFKQHAEQKLALAFQHVSQAKNEITTKEAMIASMEKALETKRTACEEKDAAITEAMNMYRRAERDQEQLRARLSALEHEMQALRSRAQTAESELEVLRSELAVGGPGAPLRDGANTLQQQLDELQSTLAALQAKEDESRRELERLTNENQTLKARTYDHIQEIESLRAALHASQASSKQEAPSDREELGHLRAENEELHQLCNALLEKLEALETATKPPA</sequence>
<organism evidence="9 10">
    <name type="scientific">Cyanidiococcus yangmingshanensis</name>
    <dbReference type="NCBI Taxonomy" id="2690220"/>
    <lineage>
        <taxon>Eukaryota</taxon>
        <taxon>Rhodophyta</taxon>
        <taxon>Bangiophyceae</taxon>
        <taxon>Cyanidiales</taxon>
        <taxon>Cyanidiaceae</taxon>
        <taxon>Cyanidiococcus</taxon>
    </lineage>
</organism>
<dbReference type="AlphaFoldDB" id="A0A7J7IPP0"/>
<dbReference type="Pfam" id="PF05010">
    <property type="entry name" value="TACC_C"/>
    <property type="match status" value="1"/>
</dbReference>
<evidence type="ECO:0000256" key="5">
    <source>
        <dbReference type="ARBA" id="ARBA00023212"/>
    </source>
</evidence>
<dbReference type="OrthoDB" id="5143at2759"/>
<evidence type="ECO:0000256" key="6">
    <source>
        <dbReference type="SAM" id="Coils"/>
    </source>
</evidence>
<evidence type="ECO:0000256" key="3">
    <source>
        <dbReference type="ARBA" id="ARBA00022490"/>
    </source>
</evidence>
<evidence type="ECO:0000259" key="8">
    <source>
        <dbReference type="Pfam" id="PF05010"/>
    </source>
</evidence>
<feature type="region of interest" description="Disordered" evidence="7">
    <location>
        <begin position="622"/>
        <end position="643"/>
    </location>
</feature>
<evidence type="ECO:0000313" key="9">
    <source>
        <dbReference type="EMBL" id="KAF6004978.1"/>
    </source>
</evidence>
<evidence type="ECO:0000256" key="4">
    <source>
        <dbReference type="ARBA" id="ARBA00023054"/>
    </source>
</evidence>
<comment type="caution">
    <text evidence="9">The sequence shown here is derived from an EMBL/GenBank/DDBJ whole genome shotgun (WGS) entry which is preliminary data.</text>
</comment>
<name>A0A7J7IPP0_9RHOD</name>